<feature type="transmembrane region" description="Helical" evidence="1">
    <location>
        <begin position="185"/>
        <end position="207"/>
    </location>
</feature>
<dbReference type="Pfam" id="PF14023">
    <property type="entry name" value="Bestrophin-like"/>
    <property type="match status" value="1"/>
</dbReference>
<feature type="transmembrane region" description="Helical" evidence="1">
    <location>
        <begin position="48"/>
        <end position="66"/>
    </location>
</feature>
<evidence type="ECO:0000313" key="2">
    <source>
        <dbReference type="EMBL" id="CAB4624157.1"/>
    </source>
</evidence>
<keyword evidence="1" id="KW-0472">Membrane</keyword>
<evidence type="ECO:0000256" key="1">
    <source>
        <dbReference type="SAM" id="Phobius"/>
    </source>
</evidence>
<name>A0A6J6II56_9ZZZZ</name>
<proteinExistence type="predicted"/>
<gene>
    <name evidence="2" type="ORF">UFOPK1908_01058</name>
</gene>
<dbReference type="AlphaFoldDB" id="A0A6J6II56"/>
<accession>A0A6J6II56</accession>
<feature type="transmembrane region" description="Helical" evidence="1">
    <location>
        <begin position="9"/>
        <end position="28"/>
    </location>
</feature>
<protein>
    <submittedName>
        <fullName evidence="2">Unannotated protein</fullName>
    </submittedName>
</protein>
<organism evidence="2">
    <name type="scientific">freshwater metagenome</name>
    <dbReference type="NCBI Taxonomy" id="449393"/>
    <lineage>
        <taxon>unclassified sequences</taxon>
        <taxon>metagenomes</taxon>
        <taxon>ecological metagenomes</taxon>
    </lineage>
</organism>
<feature type="transmembrane region" description="Helical" evidence="1">
    <location>
        <begin position="213"/>
        <end position="234"/>
    </location>
</feature>
<dbReference type="EMBL" id="CAEZVB010000051">
    <property type="protein sequence ID" value="CAB4624157.1"/>
    <property type="molecule type" value="Genomic_DNA"/>
</dbReference>
<dbReference type="InterPro" id="IPR025333">
    <property type="entry name" value="DUF4239"/>
</dbReference>
<keyword evidence="1" id="KW-1133">Transmembrane helix</keyword>
<keyword evidence="1" id="KW-0812">Transmembrane</keyword>
<sequence length="282" mass="30530">MWNLTLSEIVLVIVALLGVLVAYLVYAWESRRESKRDLPLLDPGLGGVVQYVAGAVAFLLGLMLLFSVQHFSQAEDAATTEAVAYSAAFDISTVLPTAPSTKVQRDLVCLMRSTVSGSWKSASNLDLTGDENTEAWYRRTLDAVDAAVVTGDNDKIALSKLSDELSNSAQHRQTRLLLAEGDLPLVIWIVIFLSIFALCFLVALSLITHPLFMWVSIGSTVVLTGGIIAALVMFAQPFSEPGVTVQPSSLSGVLTRLEHVYPQPSLWEPCPTLAQYVDMSAS</sequence>
<reference evidence="2" key="1">
    <citation type="submission" date="2020-05" db="EMBL/GenBank/DDBJ databases">
        <authorList>
            <person name="Chiriac C."/>
            <person name="Salcher M."/>
            <person name="Ghai R."/>
            <person name="Kavagutti S V."/>
        </authorList>
    </citation>
    <scope>NUCLEOTIDE SEQUENCE</scope>
</reference>